<dbReference type="Proteomes" id="UP001459277">
    <property type="component" value="Unassembled WGS sequence"/>
</dbReference>
<accession>A0AAW2DES2</accession>
<dbReference type="Pfam" id="PF14111">
    <property type="entry name" value="DUF4283"/>
    <property type="match status" value="1"/>
</dbReference>
<dbReference type="AlphaFoldDB" id="A0AAW2DES2"/>
<name>A0AAW2DES2_9ROSI</name>
<dbReference type="InterPro" id="IPR040256">
    <property type="entry name" value="At4g02000-like"/>
</dbReference>
<protein>
    <recommendedName>
        <fullName evidence="1">DUF4283 domain-containing protein</fullName>
    </recommendedName>
</protein>
<sequence>MDVKRINKDIFMFSFQHEVDAHKVFQQQPWCCRGGHLVLKIWNPDITWQEVDFTTSAFWAQVHGLPTLWRIEDNLKKIGAQIGKVLDVDLIWDSRGAWKRFLRVQVEIPIDKPLPTSFFLPHPNNTDSC</sequence>
<reference evidence="2 3" key="1">
    <citation type="submission" date="2024-01" db="EMBL/GenBank/DDBJ databases">
        <title>A telomere-to-telomere, gap-free genome of sweet tea (Lithocarpus litseifolius).</title>
        <authorList>
            <person name="Zhou J."/>
        </authorList>
    </citation>
    <scope>NUCLEOTIDE SEQUENCE [LARGE SCALE GENOMIC DNA]</scope>
    <source>
        <strain evidence="2">Zhou-2022a</strain>
        <tissue evidence="2">Leaf</tissue>
    </source>
</reference>
<dbReference type="InterPro" id="IPR025558">
    <property type="entry name" value="DUF4283"/>
</dbReference>
<comment type="caution">
    <text evidence="2">The sequence shown here is derived from an EMBL/GenBank/DDBJ whole genome shotgun (WGS) entry which is preliminary data.</text>
</comment>
<keyword evidence="3" id="KW-1185">Reference proteome</keyword>
<gene>
    <name evidence="2" type="ORF">SO802_009705</name>
</gene>
<evidence type="ECO:0000259" key="1">
    <source>
        <dbReference type="Pfam" id="PF14111"/>
    </source>
</evidence>
<proteinExistence type="predicted"/>
<dbReference type="PANTHER" id="PTHR31286">
    <property type="entry name" value="GLYCINE-RICH CELL WALL STRUCTURAL PROTEIN 1.8-LIKE"/>
    <property type="match status" value="1"/>
</dbReference>
<dbReference type="PANTHER" id="PTHR31286:SF167">
    <property type="entry name" value="OS09G0268800 PROTEIN"/>
    <property type="match status" value="1"/>
</dbReference>
<evidence type="ECO:0000313" key="3">
    <source>
        <dbReference type="Proteomes" id="UP001459277"/>
    </source>
</evidence>
<evidence type="ECO:0000313" key="2">
    <source>
        <dbReference type="EMBL" id="KAL0008203.1"/>
    </source>
</evidence>
<organism evidence="2 3">
    <name type="scientific">Lithocarpus litseifolius</name>
    <dbReference type="NCBI Taxonomy" id="425828"/>
    <lineage>
        <taxon>Eukaryota</taxon>
        <taxon>Viridiplantae</taxon>
        <taxon>Streptophyta</taxon>
        <taxon>Embryophyta</taxon>
        <taxon>Tracheophyta</taxon>
        <taxon>Spermatophyta</taxon>
        <taxon>Magnoliopsida</taxon>
        <taxon>eudicotyledons</taxon>
        <taxon>Gunneridae</taxon>
        <taxon>Pentapetalae</taxon>
        <taxon>rosids</taxon>
        <taxon>fabids</taxon>
        <taxon>Fagales</taxon>
        <taxon>Fagaceae</taxon>
        <taxon>Lithocarpus</taxon>
    </lineage>
</organism>
<feature type="domain" description="DUF4283" evidence="1">
    <location>
        <begin position="1"/>
        <end position="47"/>
    </location>
</feature>
<dbReference type="EMBL" id="JAZDWU010000003">
    <property type="protein sequence ID" value="KAL0008203.1"/>
    <property type="molecule type" value="Genomic_DNA"/>
</dbReference>